<keyword evidence="1" id="KW-1133">Transmembrane helix</keyword>
<evidence type="ECO:0000313" key="2">
    <source>
        <dbReference type="EMBL" id="MXO97718.1"/>
    </source>
</evidence>
<dbReference type="OrthoDB" id="7408889at2"/>
<proteinExistence type="predicted"/>
<keyword evidence="3" id="KW-1185">Reference proteome</keyword>
<dbReference type="Proteomes" id="UP000469430">
    <property type="component" value="Unassembled WGS sequence"/>
</dbReference>
<evidence type="ECO:0000313" key="3">
    <source>
        <dbReference type="Proteomes" id="UP000469430"/>
    </source>
</evidence>
<name>A0A6I4TSY0_9SPHN</name>
<organism evidence="2 3">
    <name type="scientific">Croceibacterium xixiisoli</name>
    <dbReference type="NCBI Taxonomy" id="1476466"/>
    <lineage>
        <taxon>Bacteria</taxon>
        <taxon>Pseudomonadati</taxon>
        <taxon>Pseudomonadota</taxon>
        <taxon>Alphaproteobacteria</taxon>
        <taxon>Sphingomonadales</taxon>
        <taxon>Erythrobacteraceae</taxon>
        <taxon>Croceibacterium</taxon>
    </lineage>
</organism>
<dbReference type="RefSeq" id="WP_161389423.1">
    <property type="nucleotide sequence ID" value="NZ_JBHSCP010000001.1"/>
</dbReference>
<keyword evidence="1" id="KW-0812">Transmembrane</keyword>
<keyword evidence="1" id="KW-0472">Membrane</keyword>
<evidence type="ECO:0000256" key="1">
    <source>
        <dbReference type="SAM" id="Phobius"/>
    </source>
</evidence>
<protein>
    <submittedName>
        <fullName evidence="2">Uncharacterized protein</fullName>
    </submittedName>
</protein>
<comment type="caution">
    <text evidence="2">The sequence shown here is derived from an EMBL/GenBank/DDBJ whole genome shotgun (WGS) entry which is preliminary data.</text>
</comment>
<reference evidence="2 3" key="1">
    <citation type="submission" date="2019-12" db="EMBL/GenBank/DDBJ databases">
        <title>Genomic-based taxomic classification of the family Erythrobacteraceae.</title>
        <authorList>
            <person name="Xu L."/>
        </authorList>
    </citation>
    <scope>NUCLEOTIDE SEQUENCE [LARGE SCALE GENOMIC DNA]</scope>
    <source>
        <strain evidence="2 3">S36</strain>
    </source>
</reference>
<feature type="transmembrane region" description="Helical" evidence="1">
    <location>
        <begin position="75"/>
        <end position="94"/>
    </location>
</feature>
<sequence>MSNRDRIQNGQYGTTPIGLASYVAVYILQLAWLAAGAFLYWRATWPSSCLPHDLMQVYVCSEELAQKRGWAETGLAIWLWITPPMVLLTVFRWFKRPKR</sequence>
<feature type="transmembrane region" description="Helical" evidence="1">
    <location>
        <begin position="20"/>
        <end position="41"/>
    </location>
</feature>
<gene>
    <name evidence="2" type="ORF">GRI97_01785</name>
</gene>
<accession>A0A6I4TSY0</accession>
<dbReference type="AlphaFoldDB" id="A0A6I4TSY0"/>
<dbReference type="EMBL" id="WTYJ01000001">
    <property type="protein sequence ID" value="MXO97718.1"/>
    <property type="molecule type" value="Genomic_DNA"/>
</dbReference>